<sequence length="78" mass="9228">MESMENYYVMLMGGPLAVWNVKQPPFQFRANPAFDVKFYFFHSKLDSLLMKKSLSDGGLSFQIIEKYNWLSIFYNLDE</sequence>
<organism evidence="1 2">
    <name type="scientific">Brachionus plicatilis</name>
    <name type="common">Marine rotifer</name>
    <name type="synonym">Brachionus muelleri</name>
    <dbReference type="NCBI Taxonomy" id="10195"/>
    <lineage>
        <taxon>Eukaryota</taxon>
        <taxon>Metazoa</taxon>
        <taxon>Spiralia</taxon>
        <taxon>Gnathifera</taxon>
        <taxon>Rotifera</taxon>
        <taxon>Eurotatoria</taxon>
        <taxon>Monogononta</taxon>
        <taxon>Pseudotrocha</taxon>
        <taxon>Ploima</taxon>
        <taxon>Brachionidae</taxon>
        <taxon>Brachionus</taxon>
    </lineage>
</organism>
<comment type="caution">
    <text evidence="1">The sequence shown here is derived from an EMBL/GenBank/DDBJ whole genome shotgun (WGS) entry which is preliminary data.</text>
</comment>
<dbReference type="EMBL" id="REGN01006777">
    <property type="protein sequence ID" value="RNA08337.1"/>
    <property type="molecule type" value="Genomic_DNA"/>
</dbReference>
<evidence type="ECO:0000313" key="1">
    <source>
        <dbReference type="EMBL" id="RNA08337.1"/>
    </source>
</evidence>
<gene>
    <name evidence="1" type="ORF">BpHYR1_003140</name>
</gene>
<dbReference type="AlphaFoldDB" id="A0A3M7QA44"/>
<protein>
    <submittedName>
        <fullName evidence="1">Uncharacterized protein</fullName>
    </submittedName>
</protein>
<keyword evidence="2" id="KW-1185">Reference proteome</keyword>
<proteinExistence type="predicted"/>
<name>A0A3M7QA44_BRAPC</name>
<reference evidence="1 2" key="1">
    <citation type="journal article" date="2018" name="Sci. Rep.">
        <title>Genomic signatures of local adaptation to the degree of environmental predictability in rotifers.</title>
        <authorList>
            <person name="Franch-Gras L."/>
            <person name="Hahn C."/>
            <person name="Garcia-Roger E.M."/>
            <person name="Carmona M.J."/>
            <person name="Serra M."/>
            <person name="Gomez A."/>
        </authorList>
    </citation>
    <scope>NUCLEOTIDE SEQUENCE [LARGE SCALE GENOMIC DNA]</scope>
    <source>
        <strain evidence="1">HYR1</strain>
    </source>
</reference>
<accession>A0A3M7QA44</accession>
<evidence type="ECO:0000313" key="2">
    <source>
        <dbReference type="Proteomes" id="UP000276133"/>
    </source>
</evidence>
<dbReference type="Proteomes" id="UP000276133">
    <property type="component" value="Unassembled WGS sequence"/>
</dbReference>